<feature type="transmembrane region" description="Helical" evidence="1">
    <location>
        <begin position="75"/>
        <end position="100"/>
    </location>
</feature>
<keyword evidence="3" id="KW-1185">Reference proteome</keyword>
<gene>
    <name evidence="2" type="ORF">EhV316</name>
</gene>
<reference evidence="2 3" key="1">
    <citation type="journal article" date="2005" name="Science">
        <title>Complete genome sequence and lytic phase transcription profile of a Coccolithovirus.</title>
        <authorList>
            <person name="Wilson W.H."/>
            <person name="Schroeder D.C."/>
            <person name="Allen M.J."/>
            <person name="Holden M.T.G."/>
            <person name="Parkhill J."/>
            <person name="Barrell B.G."/>
            <person name="Churcher C."/>
            <person name="Hamlin N."/>
            <person name="Mungall K."/>
            <person name="Norbertczak H."/>
            <person name="Quail M.A."/>
            <person name="Price C."/>
            <person name="Rabbinowitsch E."/>
            <person name="Walker D."/>
            <person name="Craigon M."/>
            <person name="Roy D."/>
            <person name="Ghazal P."/>
        </authorList>
    </citation>
    <scope>NUCLEOTIDE SEQUENCE [LARGE SCALE GENOMIC DNA]</scope>
    <source>
        <strain evidence="3">Isolate United Kingdom/English Channel/1999</strain>
    </source>
</reference>
<protein>
    <submittedName>
        <fullName evidence="2">Putative membrane protein</fullName>
    </submittedName>
</protein>
<evidence type="ECO:0000313" key="3">
    <source>
        <dbReference type="Proteomes" id="UP000000863"/>
    </source>
</evidence>
<keyword evidence="1" id="KW-1133">Transmembrane helix</keyword>
<sequence>MLTKLYLSSKFTQSYIAFHGITDAVKVYNNPQKIPSLILSYVIPQASIFITPVHVTHILFSIMSAYHFRHNIRSTAISFLFISVVSIFRLLPIIEVFLLYHSTVHYIEHWDIIKKNKVLFCSASALTYILIEIASIKQLIGIATGHILFNELKIQMHKDTGPGLT</sequence>
<evidence type="ECO:0000256" key="1">
    <source>
        <dbReference type="SAM" id="Phobius"/>
    </source>
</evidence>
<organismHost>
    <name type="scientific">Emiliania huxleyi</name>
    <name type="common">Coccolithophore</name>
    <name type="synonym">Pontosphaera huxleyi</name>
    <dbReference type="NCBI Taxonomy" id="2903"/>
</organismHost>
<feature type="transmembrane region" description="Helical" evidence="1">
    <location>
        <begin position="125"/>
        <end position="149"/>
    </location>
</feature>
<dbReference type="Proteomes" id="UP000000863">
    <property type="component" value="Segment"/>
</dbReference>
<keyword evidence="1" id="KW-0812">Transmembrane</keyword>
<dbReference type="GeneID" id="3654966"/>
<dbReference type="EMBL" id="AJ890364">
    <property type="protein sequence ID" value="CAI65743.1"/>
    <property type="molecule type" value="Genomic_DNA"/>
</dbReference>
<proteinExistence type="predicted"/>
<name>Q4A2G3_EHV8U</name>
<dbReference type="KEGG" id="vg:3654966"/>
<evidence type="ECO:0000313" key="2">
    <source>
        <dbReference type="EMBL" id="CAI65743.1"/>
    </source>
</evidence>
<keyword evidence="1" id="KW-0472">Membrane</keyword>
<organism evidence="2 3">
    <name type="scientific">Emiliania huxleyi virus 86 (isolate United Kingdom/English Channel/1999)</name>
    <name type="common">EhV-86</name>
    <dbReference type="NCBI Taxonomy" id="654925"/>
    <lineage>
        <taxon>Viruses</taxon>
        <taxon>Varidnaviria</taxon>
        <taxon>Bamfordvirae</taxon>
        <taxon>Nucleocytoviricota</taxon>
        <taxon>Megaviricetes</taxon>
        <taxon>Algavirales</taxon>
        <taxon>Phycodnaviridae</taxon>
        <taxon>Coccolithovirus</taxon>
        <taxon>Coccolithovirus huxleyi</taxon>
        <taxon>Emiliania huxleyi virus 86</taxon>
    </lineage>
</organism>
<feature type="transmembrane region" description="Helical" evidence="1">
    <location>
        <begin position="38"/>
        <end position="63"/>
    </location>
</feature>
<accession>Q4A2G3</accession>
<dbReference type="RefSeq" id="YP_294074.1">
    <property type="nucleotide sequence ID" value="NC_007346.1"/>
</dbReference>